<feature type="region of interest" description="Disordered" evidence="1">
    <location>
        <begin position="162"/>
        <end position="198"/>
    </location>
</feature>
<feature type="compositionally biased region" description="Basic and acidic residues" evidence="1">
    <location>
        <begin position="167"/>
        <end position="178"/>
    </location>
</feature>
<accession>A0A6A6H962</accession>
<feature type="domain" description="DUF7729" evidence="2">
    <location>
        <begin position="331"/>
        <end position="537"/>
    </location>
</feature>
<name>A0A6A6H962_VIRVR</name>
<dbReference type="PANTHER" id="PTHR39460">
    <property type="entry name" value="EXPRESSED PROTEIN"/>
    <property type="match status" value="1"/>
</dbReference>
<dbReference type="AlphaFoldDB" id="A0A6A6H962"/>
<reference evidence="3" key="1">
    <citation type="journal article" date="2020" name="Stud. Mycol.">
        <title>101 Dothideomycetes genomes: a test case for predicting lifestyles and emergence of pathogens.</title>
        <authorList>
            <person name="Haridas S."/>
            <person name="Albert R."/>
            <person name="Binder M."/>
            <person name="Bloem J."/>
            <person name="Labutti K."/>
            <person name="Salamov A."/>
            <person name="Andreopoulos B."/>
            <person name="Baker S."/>
            <person name="Barry K."/>
            <person name="Bills G."/>
            <person name="Bluhm B."/>
            <person name="Cannon C."/>
            <person name="Castanera R."/>
            <person name="Culley D."/>
            <person name="Daum C."/>
            <person name="Ezra D."/>
            <person name="Gonzalez J."/>
            <person name="Henrissat B."/>
            <person name="Kuo A."/>
            <person name="Liang C."/>
            <person name="Lipzen A."/>
            <person name="Lutzoni F."/>
            <person name="Magnuson J."/>
            <person name="Mondo S."/>
            <person name="Nolan M."/>
            <person name="Ohm R."/>
            <person name="Pangilinan J."/>
            <person name="Park H.-J."/>
            <person name="Ramirez L."/>
            <person name="Alfaro M."/>
            <person name="Sun H."/>
            <person name="Tritt A."/>
            <person name="Yoshinaga Y."/>
            <person name="Zwiers L.-H."/>
            <person name="Turgeon B."/>
            <person name="Goodwin S."/>
            <person name="Spatafora J."/>
            <person name="Crous P."/>
            <person name="Grigoriev I."/>
        </authorList>
    </citation>
    <scope>NUCLEOTIDE SEQUENCE</scope>
    <source>
        <strain evidence="3">Tuck. ex Michener</strain>
    </source>
</reference>
<evidence type="ECO:0000313" key="4">
    <source>
        <dbReference type="Proteomes" id="UP000800092"/>
    </source>
</evidence>
<evidence type="ECO:0000313" key="3">
    <source>
        <dbReference type="EMBL" id="KAF2234368.1"/>
    </source>
</evidence>
<feature type="region of interest" description="Disordered" evidence="1">
    <location>
        <begin position="258"/>
        <end position="339"/>
    </location>
</feature>
<dbReference type="InterPro" id="IPR056146">
    <property type="entry name" value="DUF7729"/>
</dbReference>
<dbReference type="Proteomes" id="UP000800092">
    <property type="component" value="Unassembled WGS sequence"/>
</dbReference>
<evidence type="ECO:0000256" key="1">
    <source>
        <dbReference type="SAM" id="MobiDB-lite"/>
    </source>
</evidence>
<protein>
    <recommendedName>
        <fullName evidence="2">DUF7729 domain-containing protein</fullName>
    </recommendedName>
</protein>
<dbReference type="OrthoDB" id="2564812at2759"/>
<dbReference type="Pfam" id="PF24855">
    <property type="entry name" value="DUF7729"/>
    <property type="match status" value="1"/>
</dbReference>
<dbReference type="PANTHER" id="PTHR39460:SF1">
    <property type="entry name" value="C6 TRANSCRIPTION FACTOR"/>
    <property type="match status" value="1"/>
</dbReference>
<feature type="compositionally biased region" description="Basic residues" evidence="1">
    <location>
        <begin position="187"/>
        <end position="198"/>
    </location>
</feature>
<proteinExistence type="predicted"/>
<gene>
    <name evidence="3" type="ORF">EV356DRAFT_515253</name>
</gene>
<sequence>MGVRSMVSTARLTIVDLDMLEKNGLAVAPDISISMPPGTRSEHAFLHRRLPHVHIFSDWVHLSCCRFRKFATAKSNRERQIKLLAPLSPNFDKCFSGGKDKGQEGTATGLPYYALGHARSLVSNNAMFPRLDRRLQQEPVSYEDGESSSCFATSSSIFETSGSVNRHVKDQRESDPSHHALSTNRPRPGRRRRSSHLQRHCTQYPAAALFISTSQFLVIFLCLVSLLCGSVTASDAGSRVLGNRAQLRRLARRGEILVDLSEPPTPRMREKRQETTSLGLPPAILPSSKPNAQSTPASSTETSSPSPTTGSATDSATSTLATASPTATQSPLPSPFDSSLGNNFTSPSCPNFFEKFLSNNSFSSCLPFSLLLQTSNSFFAAERSLVRLTQALDATCNVNFNSCNAIMSDLAIQLINNANCGADFKAQNPTVLQAYDGFVSYGVLYNAGCQKDPASGNYCFANAATNMSSITDSYPYYLPLGVALPGGAQPSCNACLQNTMATFSSAASNATQPVSANYKEAAEQINEACGPNFVNQNVMVMSGAGRAQVNAGPWSILFVLVVMFWSWL</sequence>
<dbReference type="EMBL" id="ML991799">
    <property type="protein sequence ID" value="KAF2234368.1"/>
    <property type="molecule type" value="Genomic_DNA"/>
</dbReference>
<evidence type="ECO:0000259" key="2">
    <source>
        <dbReference type="Pfam" id="PF24855"/>
    </source>
</evidence>
<feature type="compositionally biased region" description="Low complexity" evidence="1">
    <location>
        <begin position="292"/>
        <end position="331"/>
    </location>
</feature>
<organism evidence="3 4">
    <name type="scientific">Viridothelium virens</name>
    <name type="common">Speckled blister lichen</name>
    <name type="synonym">Trypethelium virens</name>
    <dbReference type="NCBI Taxonomy" id="1048519"/>
    <lineage>
        <taxon>Eukaryota</taxon>
        <taxon>Fungi</taxon>
        <taxon>Dikarya</taxon>
        <taxon>Ascomycota</taxon>
        <taxon>Pezizomycotina</taxon>
        <taxon>Dothideomycetes</taxon>
        <taxon>Dothideomycetes incertae sedis</taxon>
        <taxon>Trypetheliales</taxon>
        <taxon>Trypetheliaceae</taxon>
        <taxon>Viridothelium</taxon>
    </lineage>
</organism>
<keyword evidence="4" id="KW-1185">Reference proteome</keyword>